<organism evidence="5 6">
    <name type="scientific">Komagataeibacter melaceti</name>
    <dbReference type="NCBI Taxonomy" id="2766577"/>
    <lineage>
        <taxon>Bacteria</taxon>
        <taxon>Pseudomonadati</taxon>
        <taxon>Pseudomonadota</taxon>
        <taxon>Alphaproteobacteria</taxon>
        <taxon>Acetobacterales</taxon>
        <taxon>Acetobacteraceae</taxon>
        <taxon>Komagataeibacter</taxon>
    </lineage>
</organism>
<dbReference type="GO" id="GO:0005737">
    <property type="term" value="C:cytoplasm"/>
    <property type="evidence" value="ECO:0007669"/>
    <property type="project" value="TreeGrafter"/>
</dbReference>
<dbReference type="AlphaFoldDB" id="A0A371Z3Z8"/>
<keyword evidence="2" id="KW-0812">Transmembrane</keyword>
<evidence type="ECO:0000313" key="6">
    <source>
        <dbReference type="Proteomes" id="UP000262371"/>
    </source>
</evidence>
<evidence type="ECO:0000256" key="1">
    <source>
        <dbReference type="ARBA" id="ARBA00004167"/>
    </source>
</evidence>
<dbReference type="EMBL" id="QUWV01000014">
    <property type="protein sequence ID" value="RFD21205.1"/>
    <property type="molecule type" value="Genomic_DNA"/>
</dbReference>
<dbReference type="GO" id="GO:0016757">
    <property type="term" value="F:glycosyltransferase activity"/>
    <property type="evidence" value="ECO:0007669"/>
    <property type="project" value="TreeGrafter"/>
</dbReference>
<evidence type="ECO:0000259" key="4">
    <source>
        <dbReference type="Pfam" id="PF00754"/>
    </source>
</evidence>
<dbReference type="InterPro" id="IPR029044">
    <property type="entry name" value="Nucleotide-diphossugar_trans"/>
</dbReference>
<evidence type="ECO:0000256" key="2">
    <source>
        <dbReference type="ARBA" id="ARBA00022692"/>
    </source>
</evidence>
<keyword evidence="6" id="KW-1185">Reference proteome</keyword>
<dbReference type="RefSeq" id="WP_116701801.1">
    <property type="nucleotide sequence ID" value="NZ_QUWV01000014.1"/>
</dbReference>
<comment type="subcellular location">
    <subcellularLocation>
        <location evidence="1">Membrane</location>
        <topology evidence="1">Single-pass membrane protein</topology>
    </subcellularLocation>
</comment>
<proteinExistence type="predicted"/>
<dbReference type="InterPro" id="IPR000421">
    <property type="entry name" value="FA58C"/>
</dbReference>
<dbReference type="Pfam" id="PF00754">
    <property type="entry name" value="F5_F8_type_C"/>
    <property type="match status" value="1"/>
</dbReference>
<protein>
    <recommendedName>
        <fullName evidence="4">F5/8 type C domain-containing protein</fullName>
    </recommendedName>
</protein>
<name>A0A371Z3Z8_9PROT</name>
<evidence type="ECO:0000313" key="5">
    <source>
        <dbReference type="EMBL" id="RFD21205.1"/>
    </source>
</evidence>
<dbReference type="SUPFAM" id="SSF53448">
    <property type="entry name" value="Nucleotide-diphospho-sugar transferases"/>
    <property type="match status" value="1"/>
</dbReference>
<accession>A0A371Z3Z8</accession>
<dbReference type="InterPro" id="IPR008979">
    <property type="entry name" value="Galactose-bd-like_sf"/>
</dbReference>
<feature type="domain" description="F5/8 type C" evidence="4">
    <location>
        <begin position="318"/>
        <end position="424"/>
    </location>
</feature>
<comment type="caution">
    <text evidence="5">The sequence shown here is derived from an EMBL/GenBank/DDBJ whole genome shotgun (WGS) entry which is preliminary data.</text>
</comment>
<dbReference type="PANTHER" id="PTHR21461">
    <property type="entry name" value="GLYCOSYLTRANSFERASE FAMILY 92 PROTEIN"/>
    <property type="match status" value="1"/>
</dbReference>
<reference evidence="5 6" key="1">
    <citation type="submission" date="2018-08" db="EMBL/GenBank/DDBJ databases">
        <title>Komagataeibacter sp. AV 382.</title>
        <authorList>
            <person name="Skraban J."/>
            <person name="Trcek J."/>
        </authorList>
    </citation>
    <scope>NUCLEOTIDE SEQUENCE [LARGE SCALE GENOMIC DNA]</scope>
    <source>
        <strain evidence="5 6">AV 382</strain>
    </source>
</reference>
<keyword evidence="3" id="KW-1133">Transmembrane helix</keyword>
<dbReference type="SUPFAM" id="SSF49785">
    <property type="entry name" value="Galactose-binding domain-like"/>
    <property type="match status" value="1"/>
</dbReference>
<dbReference type="GO" id="GO:0016020">
    <property type="term" value="C:membrane"/>
    <property type="evidence" value="ECO:0007669"/>
    <property type="project" value="UniProtKB-SubCell"/>
</dbReference>
<sequence>MKRYNCSVVVCARWEKPYILEWITYYKSIGYDHIYLYCNDDSPEELYREILPFIVGRDPFVTFIHFRVQGFQQQMYLHFLTNYHHETEWVSFFDVDEFLTIPAFRDVDDLVAHYPEADCILFYWIVFGHNGHETNPPGSVLENYRRRATGVNEYTKYICRTACLLDDRIFSPEGFGFWHNPASHAYGEIRVVDVLHRRDTSVNTLSAREMELVEHTASVHHYMIKSRDYLKHRIRRGTGGAFSGQVIWDETEQGRKDALEDSLRRFNAAENTSLCNYWHDMARSAGDITVPPMVAGRIISVNRPCEQSSTSAWSIGDDTRSDAGNAVNGVINGLAKFHTDIEENPWWQVDLGGLYRIEDILIYNIIAPPRQRCRNIRMEYSGDGKNFRFGFEKMDDCPVGNLATGPYHVRTSLTARFIRLTLIGRDFFHLDQVEIYGEPCGAA</sequence>
<dbReference type="Gene3D" id="2.60.120.260">
    <property type="entry name" value="Galactose-binding domain-like"/>
    <property type="match status" value="1"/>
</dbReference>
<gene>
    <name evidence="5" type="ORF">DY926_01670</name>
</gene>
<dbReference type="PANTHER" id="PTHR21461:SF69">
    <property type="entry name" value="GLYCOSYLTRANSFERASE FAMILY 92 PROTEIN"/>
    <property type="match status" value="1"/>
</dbReference>
<keyword evidence="3" id="KW-0472">Membrane</keyword>
<dbReference type="OrthoDB" id="1997677at2"/>
<dbReference type="CDD" id="cd00761">
    <property type="entry name" value="Glyco_tranf_GTA_type"/>
    <property type="match status" value="1"/>
</dbReference>
<evidence type="ECO:0000256" key="3">
    <source>
        <dbReference type="ARBA" id="ARBA00022989"/>
    </source>
</evidence>
<dbReference type="Proteomes" id="UP000262371">
    <property type="component" value="Unassembled WGS sequence"/>
</dbReference>
<dbReference type="Pfam" id="PF13704">
    <property type="entry name" value="Glyco_tranf_2_4"/>
    <property type="match status" value="1"/>
</dbReference>